<name>A0A9W6XQT8_9STRA</name>
<protein>
    <submittedName>
        <fullName evidence="3">Unnamed protein product</fullName>
    </submittedName>
</protein>
<dbReference type="Proteomes" id="UP001165121">
    <property type="component" value="Unassembled WGS sequence"/>
</dbReference>
<dbReference type="PANTHER" id="PTHR35796:SF3">
    <property type="entry name" value="BHLH DOMAIN-CONTAINING PROTEIN"/>
    <property type="match status" value="1"/>
</dbReference>
<sequence>MMDSSFQLEDPLALEQALAFADACDVGSDDEMTRDAELDALLADVQAGDLLAPDAALLQPLSEFTGLMMDEPDTSLEGALAVLSTHCDASTSDGSASDDARSSPAAGSTPAAARRPKKMKRARAPSPTRTAKDFAAANAAMAAAAAAAKGVPLEVAKPTKKRIRRQREELLYLRVKVKEMESNLAELKSKEVRSRPSGGASQLALNGKPNSVGSSLLAFVWESLANRQYKDRERAEQENRKLKSTLEGQIKLAKCLEKILEDQPEDDVSVAFAVMCACPESINDNGVSGVLITGGARSAPPRTIKAAYDACQQRPEGSARTAVVRAGRSL</sequence>
<feature type="region of interest" description="Disordered" evidence="2">
    <location>
        <begin position="88"/>
        <end position="130"/>
    </location>
</feature>
<accession>A0A9W6XQT8</accession>
<proteinExistence type="predicted"/>
<keyword evidence="1" id="KW-0175">Coiled coil</keyword>
<gene>
    <name evidence="3" type="ORF">Pfra01_001452400</name>
</gene>
<dbReference type="OrthoDB" id="165738at2759"/>
<evidence type="ECO:0000313" key="3">
    <source>
        <dbReference type="EMBL" id="GMF43216.1"/>
    </source>
</evidence>
<feature type="coiled-coil region" evidence="1">
    <location>
        <begin position="163"/>
        <end position="190"/>
    </location>
</feature>
<reference evidence="3" key="1">
    <citation type="submission" date="2023-04" db="EMBL/GenBank/DDBJ databases">
        <title>Phytophthora fragariaefolia NBRC 109709.</title>
        <authorList>
            <person name="Ichikawa N."/>
            <person name="Sato H."/>
            <person name="Tonouchi N."/>
        </authorList>
    </citation>
    <scope>NUCLEOTIDE SEQUENCE</scope>
    <source>
        <strain evidence="3">NBRC 109709</strain>
    </source>
</reference>
<evidence type="ECO:0000256" key="1">
    <source>
        <dbReference type="SAM" id="Coils"/>
    </source>
</evidence>
<organism evidence="3 4">
    <name type="scientific">Phytophthora fragariaefolia</name>
    <dbReference type="NCBI Taxonomy" id="1490495"/>
    <lineage>
        <taxon>Eukaryota</taxon>
        <taxon>Sar</taxon>
        <taxon>Stramenopiles</taxon>
        <taxon>Oomycota</taxon>
        <taxon>Peronosporomycetes</taxon>
        <taxon>Peronosporales</taxon>
        <taxon>Peronosporaceae</taxon>
        <taxon>Phytophthora</taxon>
    </lineage>
</organism>
<feature type="compositionally biased region" description="Low complexity" evidence="2">
    <location>
        <begin position="88"/>
        <end position="113"/>
    </location>
</feature>
<dbReference type="EMBL" id="BSXT01001519">
    <property type="protein sequence ID" value="GMF43216.1"/>
    <property type="molecule type" value="Genomic_DNA"/>
</dbReference>
<comment type="caution">
    <text evidence="3">The sequence shown here is derived from an EMBL/GenBank/DDBJ whole genome shotgun (WGS) entry which is preliminary data.</text>
</comment>
<dbReference type="AlphaFoldDB" id="A0A9W6XQT8"/>
<feature type="compositionally biased region" description="Basic residues" evidence="2">
    <location>
        <begin position="114"/>
        <end position="123"/>
    </location>
</feature>
<dbReference type="PANTHER" id="PTHR35796">
    <property type="entry name" value="HYPOTHETICAL CYTOSOLIC PROTEIN"/>
    <property type="match status" value="1"/>
</dbReference>
<evidence type="ECO:0000313" key="4">
    <source>
        <dbReference type="Proteomes" id="UP001165121"/>
    </source>
</evidence>
<feature type="coiled-coil region" evidence="1">
    <location>
        <begin position="225"/>
        <end position="252"/>
    </location>
</feature>
<keyword evidence="4" id="KW-1185">Reference proteome</keyword>
<evidence type="ECO:0000256" key="2">
    <source>
        <dbReference type="SAM" id="MobiDB-lite"/>
    </source>
</evidence>